<dbReference type="SUPFAM" id="SSF57667">
    <property type="entry name" value="beta-beta-alpha zinc fingers"/>
    <property type="match status" value="1"/>
</dbReference>
<dbReference type="EMBL" id="CAUOFW020004135">
    <property type="protein sequence ID" value="CAK9163999.1"/>
    <property type="molecule type" value="Genomic_DNA"/>
</dbReference>
<gene>
    <name evidence="4" type="ORF">ILEXP_LOCUS33071</name>
</gene>
<keyword evidence="1" id="KW-0862">Zinc</keyword>
<dbReference type="InterPro" id="IPR013087">
    <property type="entry name" value="Znf_C2H2_type"/>
</dbReference>
<feature type="domain" description="C2H2-type" evidence="3">
    <location>
        <begin position="169"/>
        <end position="191"/>
    </location>
</feature>
<feature type="region of interest" description="Disordered" evidence="2">
    <location>
        <begin position="127"/>
        <end position="175"/>
    </location>
</feature>
<evidence type="ECO:0000313" key="4">
    <source>
        <dbReference type="EMBL" id="CAK9163999.1"/>
    </source>
</evidence>
<keyword evidence="5" id="KW-1185">Reference proteome</keyword>
<feature type="region of interest" description="Disordered" evidence="2">
    <location>
        <begin position="212"/>
        <end position="273"/>
    </location>
</feature>
<dbReference type="Proteomes" id="UP001642360">
    <property type="component" value="Unassembled WGS sequence"/>
</dbReference>
<organism evidence="4 5">
    <name type="scientific">Ilex paraguariensis</name>
    <name type="common">yerba mate</name>
    <dbReference type="NCBI Taxonomy" id="185542"/>
    <lineage>
        <taxon>Eukaryota</taxon>
        <taxon>Viridiplantae</taxon>
        <taxon>Streptophyta</taxon>
        <taxon>Embryophyta</taxon>
        <taxon>Tracheophyta</taxon>
        <taxon>Spermatophyta</taxon>
        <taxon>Magnoliopsida</taxon>
        <taxon>eudicotyledons</taxon>
        <taxon>Gunneridae</taxon>
        <taxon>Pentapetalae</taxon>
        <taxon>asterids</taxon>
        <taxon>campanulids</taxon>
        <taxon>Aquifoliales</taxon>
        <taxon>Aquifoliaceae</taxon>
        <taxon>Ilex</taxon>
    </lineage>
</organism>
<dbReference type="InterPro" id="IPR036236">
    <property type="entry name" value="Znf_C2H2_sf"/>
</dbReference>
<feature type="compositionally biased region" description="Gly residues" evidence="2">
    <location>
        <begin position="1"/>
        <end position="12"/>
    </location>
</feature>
<dbReference type="PROSITE" id="PS00028">
    <property type="entry name" value="ZINC_FINGER_C2H2_1"/>
    <property type="match status" value="1"/>
</dbReference>
<dbReference type="PROSITE" id="PS50157">
    <property type="entry name" value="ZINC_FINGER_C2H2_2"/>
    <property type="match status" value="1"/>
</dbReference>
<sequence length="273" mass="27884">MSNSGDGAGGSDQGNSPGQGRAPSPRRQDAPAPPPQRRGGAAGGPQPNPPRPPIVPYWPFHGLQPPFSGFNPPQHGRGSSSGGNVSGQVSSGGTAAGRVGVGGFFPAAGAAAVVAGGDSAGGGGEDRLILGGMGMRKRGPAVGEGGSGSQSVAKRQELQNLNDPPPPPHQCSECGKRFQSNKALFGHMRCHPDRGWKGAYPPPVFNREEFQDLLPQGGDDPAAAAVAVAEAAEEGREAEEDAATAGQEEEMPRGRLAWDRDLNKTPPPDSDED</sequence>
<dbReference type="PANTHER" id="PTHR47591:SF13">
    <property type="entry name" value="OS02G0293900 PROTEIN"/>
    <property type="match status" value="1"/>
</dbReference>
<keyword evidence="1" id="KW-0479">Metal-binding</keyword>
<dbReference type="Gene3D" id="3.30.160.60">
    <property type="entry name" value="Classic Zinc Finger"/>
    <property type="match status" value="1"/>
</dbReference>
<feature type="compositionally biased region" description="Pro residues" evidence="2">
    <location>
        <begin position="46"/>
        <end position="56"/>
    </location>
</feature>
<keyword evidence="1" id="KW-0863">Zinc-finger</keyword>
<proteinExistence type="predicted"/>
<dbReference type="PANTHER" id="PTHR47591">
    <property type="entry name" value="ZINC FINGER PROTEIN ZAT2-RELATED"/>
    <property type="match status" value="1"/>
</dbReference>
<comment type="caution">
    <text evidence="4">The sequence shown here is derived from an EMBL/GenBank/DDBJ whole genome shotgun (WGS) entry which is preliminary data.</text>
</comment>
<evidence type="ECO:0000313" key="5">
    <source>
        <dbReference type="Proteomes" id="UP001642360"/>
    </source>
</evidence>
<dbReference type="AlphaFoldDB" id="A0ABC8T3R5"/>
<feature type="compositionally biased region" description="Basic and acidic residues" evidence="2">
    <location>
        <begin position="250"/>
        <end position="263"/>
    </location>
</feature>
<feature type="compositionally biased region" description="Polar residues" evidence="2">
    <location>
        <begin position="149"/>
        <end position="162"/>
    </location>
</feature>
<evidence type="ECO:0000259" key="3">
    <source>
        <dbReference type="PROSITE" id="PS50157"/>
    </source>
</evidence>
<evidence type="ECO:0000256" key="2">
    <source>
        <dbReference type="SAM" id="MobiDB-lite"/>
    </source>
</evidence>
<dbReference type="SMART" id="SM00355">
    <property type="entry name" value="ZnF_C2H2"/>
    <property type="match status" value="1"/>
</dbReference>
<dbReference type="Pfam" id="PF13912">
    <property type="entry name" value="zf-C2H2_6"/>
    <property type="match status" value="1"/>
</dbReference>
<feature type="region of interest" description="Disordered" evidence="2">
    <location>
        <begin position="1"/>
        <end position="93"/>
    </location>
</feature>
<reference evidence="4 5" key="1">
    <citation type="submission" date="2024-02" db="EMBL/GenBank/DDBJ databases">
        <authorList>
            <person name="Vignale AGUSTIN F."/>
            <person name="Sosa J E."/>
            <person name="Modenutti C."/>
        </authorList>
    </citation>
    <scope>NUCLEOTIDE SEQUENCE [LARGE SCALE GENOMIC DNA]</scope>
</reference>
<accession>A0ABC8T3R5</accession>
<dbReference type="GO" id="GO:0008270">
    <property type="term" value="F:zinc ion binding"/>
    <property type="evidence" value="ECO:0007669"/>
    <property type="project" value="UniProtKB-KW"/>
</dbReference>
<name>A0ABC8T3R5_9AQUA</name>
<evidence type="ECO:0000256" key="1">
    <source>
        <dbReference type="PROSITE-ProRule" id="PRU00042"/>
    </source>
</evidence>
<protein>
    <recommendedName>
        <fullName evidence="3">C2H2-type domain-containing protein</fullName>
    </recommendedName>
</protein>